<name>A0A914Y1Q7_9BILA</name>
<dbReference type="Proteomes" id="UP000887577">
    <property type="component" value="Unplaced"/>
</dbReference>
<proteinExistence type="predicted"/>
<evidence type="ECO:0000256" key="1">
    <source>
        <dbReference type="SAM" id="MobiDB-lite"/>
    </source>
</evidence>
<dbReference type="WBParaSite" id="PSU_v2.g13392.t1">
    <property type="protein sequence ID" value="PSU_v2.g13392.t1"/>
    <property type="gene ID" value="PSU_v2.g13392"/>
</dbReference>
<dbReference type="AlphaFoldDB" id="A0A914Y1Q7"/>
<organism evidence="2 3">
    <name type="scientific">Panagrolaimus superbus</name>
    <dbReference type="NCBI Taxonomy" id="310955"/>
    <lineage>
        <taxon>Eukaryota</taxon>
        <taxon>Metazoa</taxon>
        <taxon>Ecdysozoa</taxon>
        <taxon>Nematoda</taxon>
        <taxon>Chromadorea</taxon>
        <taxon>Rhabditida</taxon>
        <taxon>Tylenchina</taxon>
        <taxon>Panagrolaimomorpha</taxon>
        <taxon>Panagrolaimoidea</taxon>
        <taxon>Panagrolaimidae</taxon>
        <taxon>Panagrolaimus</taxon>
    </lineage>
</organism>
<accession>A0A914Y1Q7</accession>
<keyword evidence="2" id="KW-1185">Reference proteome</keyword>
<feature type="region of interest" description="Disordered" evidence="1">
    <location>
        <begin position="97"/>
        <end position="116"/>
    </location>
</feature>
<protein>
    <submittedName>
        <fullName evidence="3">Uncharacterized protein</fullName>
    </submittedName>
</protein>
<evidence type="ECO:0000313" key="3">
    <source>
        <dbReference type="WBParaSite" id="PSU_v2.g13392.t1"/>
    </source>
</evidence>
<reference evidence="3" key="1">
    <citation type="submission" date="2022-11" db="UniProtKB">
        <authorList>
            <consortium name="WormBaseParasite"/>
        </authorList>
    </citation>
    <scope>IDENTIFICATION</scope>
</reference>
<sequence>MLPFTFESAKVSDLCTFVAEKCFCPPGSTFKVSVKSLFEPGGPATAMYYTVSPSVDLEDGSEMFVVVGKHIFIVQTIFKKLSDLPSGDAASFQLPLASPSRPHYSQSQPSTPRFSQAASMDTSFESLFGGSSHLPSSSQCSIPSTHGPTATAVATQSDDANFMNQVNALLASQPSVPSSTSDATATVTIPAATLLLAVYFSQRQTVEAAYLGMKPDDPVLINNVDVFAFFDNPTRKSALVVLQNTAAHSAEIRDAAKVLAKKSLVEILVKAYPEYV</sequence>
<feature type="compositionally biased region" description="Polar residues" evidence="1">
    <location>
        <begin position="103"/>
        <end position="116"/>
    </location>
</feature>
<evidence type="ECO:0000313" key="2">
    <source>
        <dbReference type="Proteomes" id="UP000887577"/>
    </source>
</evidence>